<protein>
    <submittedName>
        <fullName evidence="3">Pyridoxamine 5'-phosphate oxidase</fullName>
    </submittedName>
</protein>
<feature type="domain" description="DUF2470" evidence="1">
    <location>
        <begin position="161"/>
        <end position="242"/>
    </location>
</feature>
<dbReference type="InterPro" id="IPR055343">
    <property type="entry name" value="CREG_beta-barrel"/>
</dbReference>
<dbReference type="Gene3D" id="3.20.180.10">
    <property type="entry name" value="PNP-oxidase-like"/>
    <property type="match status" value="1"/>
</dbReference>
<dbReference type="PANTHER" id="PTHR13343">
    <property type="entry name" value="CREG1 PROTEIN"/>
    <property type="match status" value="1"/>
</dbReference>
<dbReference type="EMBL" id="MLJW01000099">
    <property type="protein sequence ID" value="OIR00056.1"/>
    <property type="molecule type" value="Genomic_DNA"/>
</dbReference>
<dbReference type="Pfam" id="PF10615">
    <property type="entry name" value="DUF2470"/>
    <property type="match status" value="1"/>
</dbReference>
<dbReference type="GO" id="GO:0005737">
    <property type="term" value="C:cytoplasm"/>
    <property type="evidence" value="ECO:0007669"/>
    <property type="project" value="UniProtKB-ARBA"/>
</dbReference>
<dbReference type="AlphaFoldDB" id="A0A1J5S7K5"/>
<comment type="caution">
    <text evidence="3">The sequence shown here is derived from an EMBL/GenBank/DDBJ whole genome shotgun (WGS) entry which is preliminary data.</text>
</comment>
<organism evidence="3">
    <name type="scientific">mine drainage metagenome</name>
    <dbReference type="NCBI Taxonomy" id="410659"/>
    <lineage>
        <taxon>unclassified sequences</taxon>
        <taxon>metagenomes</taxon>
        <taxon>ecological metagenomes</taxon>
    </lineage>
</organism>
<dbReference type="InterPro" id="IPR012349">
    <property type="entry name" value="Split_barrel_FMN-bd"/>
</dbReference>
<proteinExistence type="predicted"/>
<dbReference type="Gene3D" id="2.30.110.10">
    <property type="entry name" value="Electron Transport, Fmn-binding Protein, Chain A"/>
    <property type="match status" value="1"/>
</dbReference>
<dbReference type="SUPFAM" id="SSF50475">
    <property type="entry name" value="FMN-binding split barrel"/>
    <property type="match status" value="1"/>
</dbReference>
<dbReference type="Pfam" id="PF13883">
    <property type="entry name" value="CREG_beta-barrel"/>
    <property type="match status" value="1"/>
</dbReference>
<name>A0A1J5S7K5_9ZZZZ</name>
<dbReference type="InterPro" id="IPR037119">
    <property type="entry name" value="Haem_oxidase_HugZ-like_sf"/>
</dbReference>
<evidence type="ECO:0000259" key="1">
    <source>
        <dbReference type="Pfam" id="PF10615"/>
    </source>
</evidence>
<reference evidence="3" key="1">
    <citation type="submission" date="2016-10" db="EMBL/GenBank/DDBJ databases">
        <title>Sequence of Gallionella enrichment culture.</title>
        <authorList>
            <person name="Poehlein A."/>
            <person name="Muehling M."/>
            <person name="Daniel R."/>
        </authorList>
    </citation>
    <scope>NUCLEOTIDE SEQUENCE</scope>
</reference>
<dbReference type="InterPro" id="IPR019595">
    <property type="entry name" value="DUF2470"/>
</dbReference>
<accession>A0A1J5S7K5</accession>
<dbReference type="PANTHER" id="PTHR13343:SF17">
    <property type="entry name" value="CELLULAR REPRESSOR OF E1A-STIMULATED GENES, ISOFORM A"/>
    <property type="match status" value="1"/>
</dbReference>
<evidence type="ECO:0000259" key="2">
    <source>
        <dbReference type="Pfam" id="PF13883"/>
    </source>
</evidence>
<gene>
    <name evidence="3" type="ORF">GALL_178770</name>
</gene>
<evidence type="ECO:0000313" key="3">
    <source>
        <dbReference type="EMBL" id="OIR00056.1"/>
    </source>
</evidence>
<sequence>MNLASEALQFLRSTQRGILSTHSTKFDGYPFGSVAPFVLDHSCQPVILISTIAEHTKNIIANPKVSLLVFAGDEDLQANARLTLLGNAVKIDKDDANLRARYLRYLPQAAGYFDMHDFSFYRIEIAQMRYIAGFGKMGWLSGEDITFSASEHGDQLAEIESAMITHMNQDHADSLIAYCKHFHDLVVSHATILGIDSAGFDVRAETESHIEGNPETSSKILRFNFEQAIHDAQSARQAFVSMSKAAQQ</sequence>
<feature type="domain" description="CREG-like beta-barrel" evidence="2">
    <location>
        <begin position="4"/>
        <end position="143"/>
    </location>
</feature>